<accession>A0A9E2KZG2</accession>
<gene>
    <name evidence="2" type="ORF">IAA47_09285</name>
</gene>
<evidence type="ECO:0000313" key="3">
    <source>
        <dbReference type="Proteomes" id="UP000724657"/>
    </source>
</evidence>
<name>A0A9E2KZG2_9FUSO</name>
<reference evidence="2" key="2">
    <citation type="submission" date="2021-04" db="EMBL/GenBank/DDBJ databases">
        <authorList>
            <person name="Gilroy R."/>
        </authorList>
    </citation>
    <scope>NUCLEOTIDE SEQUENCE</scope>
    <source>
        <strain evidence="2">A6-441</strain>
    </source>
</reference>
<organism evidence="2 3">
    <name type="scientific">Candidatus Fusobacterium pullicola</name>
    <dbReference type="NCBI Taxonomy" id="2838601"/>
    <lineage>
        <taxon>Bacteria</taxon>
        <taxon>Fusobacteriati</taxon>
        <taxon>Fusobacteriota</taxon>
        <taxon>Fusobacteriia</taxon>
        <taxon>Fusobacteriales</taxon>
        <taxon>Fusobacteriaceae</taxon>
        <taxon>Fusobacterium</taxon>
    </lineage>
</organism>
<evidence type="ECO:0000256" key="1">
    <source>
        <dbReference type="SAM" id="SignalP"/>
    </source>
</evidence>
<evidence type="ECO:0000313" key="2">
    <source>
        <dbReference type="EMBL" id="MBU3843153.1"/>
    </source>
</evidence>
<protein>
    <submittedName>
        <fullName evidence="2">Uncharacterized protein</fullName>
    </submittedName>
</protein>
<dbReference type="EMBL" id="JAHLFN010000081">
    <property type="protein sequence ID" value="MBU3843153.1"/>
    <property type="molecule type" value="Genomic_DNA"/>
</dbReference>
<dbReference type="AlphaFoldDB" id="A0A9E2KZG2"/>
<keyword evidence="1" id="KW-0732">Signal</keyword>
<comment type="caution">
    <text evidence="2">The sequence shown here is derived from an EMBL/GenBank/DDBJ whole genome shotgun (WGS) entry which is preliminary data.</text>
</comment>
<proteinExistence type="predicted"/>
<feature type="chain" id="PRO_5038868949" evidence="1">
    <location>
        <begin position="20"/>
        <end position="272"/>
    </location>
</feature>
<dbReference type="Proteomes" id="UP000724657">
    <property type="component" value="Unassembled WGS sequence"/>
</dbReference>
<sequence>MKRLYCIILSLILFSFSYGDNEYTAYIKRVNSIGTFIGDTAQGVEYNFDICIEPRNNGNALEDDYFIKEDKAENSKIIMTLDKIQLLEGRPKYYFPINSDNKLDEMKLKVTGRINLKNGIENLVGTERIKIGDIQEKNHKRGVYLTFDYSILKKEDTVSLRVVRDMDLGVAVAGYPLRSSKPAIVEIKGIKSNGARVEVEKEVAIINEAKKSSLNVMLDVENYKARQTSDKSVIELKPTNDSVEIKINGYSKTEKNTPSGVYKGAFKVRVIY</sequence>
<reference evidence="2" key="1">
    <citation type="journal article" date="2021" name="PeerJ">
        <title>Extensive microbial diversity within the chicken gut microbiome revealed by metagenomics and culture.</title>
        <authorList>
            <person name="Gilroy R."/>
            <person name="Ravi A."/>
            <person name="Getino M."/>
            <person name="Pursley I."/>
            <person name="Horton D.L."/>
            <person name="Alikhan N.F."/>
            <person name="Baker D."/>
            <person name="Gharbi K."/>
            <person name="Hall N."/>
            <person name="Watson M."/>
            <person name="Adriaenssens E.M."/>
            <person name="Foster-Nyarko E."/>
            <person name="Jarju S."/>
            <person name="Secka A."/>
            <person name="Antonio M."/>
            <person name="Oren A."/>
            <person name="Chaudhuri R.R."/>
            <person name="La Ragione R."/>
            <person name="Hildebrand F."/>
            <person name="Pallen M.J."/>
        </authorList>
    </citation>
    <scope>NUCLEOTIDE SEQUENCE</scope>
    <source>
        <strain evidence="2">A6-441</strain>
    </source>
</reference>
<feature type="signal peptide" evidence="1">
    <location>
        <begin position="1"/>
        <end position="19"/>
    </location>
</feature>